<dbReference type="Proteomes" id="UP000192739">
    <property type="component" value="Unassembled WGS sequence"/>
</dbReference>
<gene>
    <name evidence="1" type="ORF">BST27_18195</name>
</gene>
<dbReference type="RefSeq" id="WP_069422066.1">
    <property type="nucleotide sequence ID" value="NZ_CBCRZH010000055.1"/>
</dbReference>
<evidence type="ECO:0000313" key="2">
    <source>
        <dbReference type="Proteomes" id="UP000192739"/>
    </source>
</evidence>
<dbReference type="SUPFAM" id="SSF54637">
    <property type="entry name" value="Thioesterase/thiol ester dehydrase-isomerase"/>
    <property type="match status" value="1"/>
</dbReference>
<comment type="caution">
    <text evidence="1">The sequence shown here is derived from an EMBL/GenBank/DDBJ whole genome shotgun (WGS) entry which is preliminary data.</text>
</comment>
<keyword evidence="2" id="KW-1185">Reference proteome</keyword>
<sequence length="154" mass="17273">MSRKIEKGHIVENGYHSKSPLKIIEKCPVHFDDLDAFGMLYAGRYYPLVERGIIRGITKMGFPIGHEDMNVVIREMKLTFGSPIRRVGEVELEFWLARVSRSTATHEFVVRSEDGEHARGYRTATKVNLATQRSAPWGDGILAAFGVKQLAAAV</sequence>
<dbReference type="OrthoDB" id="194128at2"/>
<evidence type="ECO:0000313" key="1">
    <source>
        <dbReference type="EMBL" id="ORB00686.1"/>
    </source>
</evidence>
<accession>A0A1E3S650</accession>
<dbReference type="EMBL" id="MVHT01000052">
    <property type="protein sequence ID" value="ORB00686.1"/>
    <property type="molecule type" value="Genomic_DNA"/>
</dbReference>
<reference evidence="1 2" key="1">
    <citation type="submission" date="2017-02" db="EMBL/GenBank/DDBJ databases">
        <title>The new phylogeny of genus Mycobacterium.</title>
        <authorList>
            <person name="Tortoli E."/>
            <person name="Trovato A."/>
            <person name="Cirillo D.M."/>
        </authorList>
    </citation>
    <scope>NUCLEOTIDE SEQUENCE [LARGE SCALE GENOMIC DNA]</scope>
    <source>
        <strain evidence="1 2">DSM 44049</strain>
    </source>
</reference>
<dbReference type="Pfam" id="PF13279">
    <property type="entry name" value="4HBT_2"/>
    <property type="match status" value="1"/>
</dbReference>
<dbReference type="InterPro" id="IPR029069">
    <property type="entry name" value="HotDog_dom_sf"/>
</dbReference>
<proteinExistence type="predicted"/>
<name>A0A1E3S650_MYCIE</name>
<dbReference type="STRING" id="28445.BHQ20_26110"/>
<dbReference type="AlphaFoldDB" id="A0A1E3S650"/>
<protein>
    <submittedName>
        <fullName evidence="1">Uncharacterized protein</fullName>
    </submittedName>
</protein>
<dbReference type="Gene3D" id="3.10.129.10">
    <property type="entry name" value="Hotdog Thioesterase"/>
    <property type="match status" value="1"/>
</dbReference>
<organism evidence="1 2">
    <name type="scientific">Mycobacterium intermedium</name>
    <dbReference type="NCBI Taxonomy" id="28445"/>
    <lineage>
        <taxon>Bacteria</taxon>
        <taxon>Bacillati</taxon>
        <taxon>Actinomycetota</taxon>
        <taxon>Actinomycetes</taxon>
        <taxon>Mycobacteriales</taxon>
        <taxon>Mycobacteriaceae</taxon>
        <taxon>Mycobacterium</taxon>
        <taxon>Mycobacterium simiae complex</taxon>
    </lineage>
</organism>